<comment type="subcellular location">
    <subcellularLocation>
        <location evidence="2">Chromosome</location>
        <location evidence="2">Telomere</location>
    </subcellularLocation>
</comment>
<evidence type="ECO:0000256" key="8">
    <source>
        <dbReference type="ARBA" id="ARBA00030980"/>
    </source>
</evidence>
<evidence type="ECO:0000256" key="4">
    <source>
        <dbReference type="ARBA" id="ARBA00012513"/>
    </source>
</evidence>
<dbReference type="AlphaFoldDB" id="Q0CHF3"/>
<dbReference type="GO" id="GO:0000781">
    <property type="term" value="C:chromosome, telomeric region"/>
    <property type="evidence" value="ECO:0007669"/>
    <property type="project" value="UniProtKB-SubCell"/>
</dbReference>
<dbReference type="EMBL" id="CH476603">
    <property type="protein sequence ID" value="EAU32273.1"/>
    <property type="molecule type" value="Genomic_DNA"/>
</dbReference>
<protein>
    <recommendedName>
        <fullName evidence="6">EKC/KEOPS complex subunit BUD32</fullName>
        <ecNumber evidence="4">2.7.11.1</ecNumber>
    </recommendedName>
    <alternativeName>
        <fullName evidence="8 9">Atypical Serine/threonine protein kinase BUD32</fullName>
    </alternativeName>
    <alternativeName>
        <fullName evidence="5">EKC/KEOPS complex subunit bud32</fullName>
    </alternativeName>
</protein>
<dbReference type="InterPro" id="IPR001245">
    <property type="entry name" value="Ser-Thr/Tyr_kinase_cat_dom"/>
</dbReference>
<name>Q0CHF3_ASPTN</name>
<gene>
    <name evidence="13" type="ORF">ATEG_06889</name>
</gene>
<keyword evidence="7" id="KW-0158">Chromosome</keyword>
<evidence type="ECO:0000256" key="6">
    <source>
        <dbReference type="ARBA" id="ARBA00019973"/>
    </source>
</evidence>
<dbReference type="Pfam" id="PF07714">
    <property type="entry name" value="PK_Tyr_Ser-Thr"/>
    <property type="match status" value="1"/>
</dbReference>
<dbReference type="eggNOG" id="KOG0192">
    <property type="taxonomic scope" value="Eukaryota"/>
</dbReference>
<dbReference type="VEuPathDB" id="FungiDB:ATEG_06889"/>
<evidence type="ECO:0000256" key="7">
    <source>
        <dbReference type="ARBA" id="ARBA00022895"/>
    </source>
</evidence>
<evidence type="ECO:0000256" key="2">
    <source>
        <dbReference type="ARBA" id="ARBA00004574"/>
    </source>
</evidence>
<dbReference type="InterPro" id="IPR008266">
    <property type="entry name" value="Tyr_kinase_AS"/>
</dbReference>
<dbReference type="InterPro" id="IPR050167">
    <property type="entry name" value="Ser_Thr_protein_kinase"/>
</dbReference>
<comment type="catalytic activity">
    <reaction evidence="10">
        <text>L-threonyl-[protein] + ATP = O-phospho-L-threonyl-[protein] + ADP + H(+)</text>
        <dbReference type="Rhea" id="RHEA:46608"/>
        <dbReference type="Rhea" id="RHEA-COMP:11060"/>
        <dbReference type="Rhea" id="RHEA-COMP:11605"/>
        <dbReference type="ChEBI" id="CHEBI:15378"/>
        <dbReference type="ChEBI" id="CHEBI:30013"/>
        <dbReference type="ChEBI" id="CHEBI:30616"/>
        <dbReference type="ChEBI" id="CHEBI:61977"/>
        <dbReference type="ChEBI" id="CHEBI:456216"/>
        <dbReference type="EC" id="2.7.11.1"/>
    </reaction>
</comment>
<sequence length="274" mass="31428">MNGYPVMMRPEGISRIIAFGTTGIVCLDSRHPEQVIKAPLRHRLEGCNKDIVETTLHRDEFARSCFEREKTIYRILPKHPNILNCLEITDDCIRFPFMRLGTLREYLQTHNREIQSHIREQWIAMAISAVSLVHSFGIVHADISTRNFLVADDLSIKLCNFSGSAVGESDSLVEEEDRYRMAPDSPRSKVTDIFALGCLMYEITTGHRPYEEINDSDDEEIEDRYSAGQFPCLDGLPYREIIHKCWTCQYTSIEQLKLEVVSTVQRDCSLPSGH</sequence>
<dbReference type="PROSITE" id="PS50011">
    <property type="entry name" value="PROTEIN_KINASE_DOM"/>
    <property type="match status" value="1"/>
</dbReference>
<dbReference type="PROSITE" id="PS00109">
    <property type="entry name" value="PROTEIN_KINASE_TYR"/>
    <property type="match status" value="1"/>
</dbReference>
<dbReference type="GO" id="GO:0007165">
    <property type="term" value="P:signal transduction"/>
    <property type="evidence" value="ECO:0007669"/>
    <property type="project" value="TreeGrafter"/>
</dbReference>
<evidence type="ECO:0000259" key="12">
    <source>
        <dbReference type="PROSITE" id="PS50011"/>
    </source>
</evidence>
<evidence type="ECO:0000313" key="14">
    <source>
        <dbReference type="Proteomes" id="UP000007963"/>
    </source>
</evidence>
<evidence type="ECO:0000256" key="1">
    <source>
        <dbReference type="ARBA" id="ARBA00003747"/>
    </source>
</evidence>
<dbReference type="Proteomes" id="UP000007963">
    <property type="component" value="Unassembled WGS sequence"/>
</dbReference>
<proteinExistence type="predicted"/>
<organism evidence="13 14">
    <name type="scientific">Aspergillus terreus (strain NIH 2624 / FGSC A1156)</name>
    <dbReference type="NCBI Taxonomy" id="341663"/>
    <lineage>
        <taxon>Eukaryota</taxon>
        <taxon>Fungi</taxon>
        <taxon>Dikarya</taxon>
        <taxon>Ascomycota</taxon>
        <taxon>Pezizomycotina</taxon>
        <taxon>Eurotiomycetes</taxon>
        <taxon>Eurotiomycetidae</taxon>
        <taxon>Eurotiales</taxon>
        <taxon>Aspergillaceae</taxon>
        <taxon>Aspergillus</taxon>
        <taxon>Aspergillus subgen. Circumdati</taxon>
    </lineage>
</organism>
<dbReference type="SUPFAM" id="SSF56112">
    <property type="entry name" value="Protein kinase-like (PK-like)"/>
    <property type="match status" value="1"/>
</dbReference>
<dbReference type="GO" id="GO:0005524">
    <property type="term" value="F:ATP binding"/>
    <property type="evidence" value="ECO:0007669"/>
    <property type="project" value="InterPro"/>
</dbReference>
<comment type="function">
    <text evidence="1">Component of the EKC/KEOPS complex that is required for the formation of a threonylcarbamoyl group on adenosine at position 37 (t(6)A37) in tRNAs that read codons beginning with adenine. The complex is probably involved in the transfer of the threonylcarbamoyl moiety of threonylcarbamoyl-AMP (TC-AMP) to the N6 group of A37. BUD32 has ATPase activity in the context of the EKC/KEOPS complex and likely plays a supporting role to the catalytic subunit KAE1. The EKC/KEOPS complex also promotes both telomere uncapping and telomere elongation. The complex is required for efficient recruitment of transcriptional coactivators.</text>
</comment>
<dbReference type="InterPro" id="IPR000719">
    <property type="entry name" value="Prot_kinase_dom"/>
</dbReference>
<dbReference type="OMA" id="YESYQYT"/>
<evidence type="ECO:0000256" key="9">
    <source>
        <dbReference type="ARBA" id="ARBA00033194"/>
    </source>
</evidence>
<dbReference type="GeneID" id="4319375"/>
<dbReference type="GO" id="GO:0004674">
    <property type="term" value="F:protein serine/threonine kinase activity"/>
    <property type="evidence" value="ECO:0007669"/>
    <property type="project" value="UniProtKB-EC"/>
</dbReference>
<dbReference type="RefSeq" id="XP_001209575.1">
    <property type="nucleotide sequence ID" value="XM_001209575.1"/>
</dbReference>
<dbReference type="Gene3D" id="1.10.510.10">
    <property type="entry name" value="Transferase(Phosphotransferase) domain 1"/>
    <property type="match status" value="1"/>
</dbReference>
<dbReference type="PANTHER" id="PTHR23257:SF974">
    <property type="entry name" value="RECEPTOR-INTERACTING SERINE_THREONINE-PROTEIN KINASE 3"/>
    <property type="match status" value="1"/>
</dbReference>
<dbReference type="InterPro" id="IPR011009">
    <property type="entry name" value="Kinase-like_dom_sf"/>
</dbReference>
<evidence type="ECO:0000256" key="11">
    <source>
        <dbReference type="ARBA" id="ARBA00048679"/>
    </source>
</evidence>
<dbReference type="STRING" id="341663.Q0CHF3"/>
<evidence type="ECO:0000256" key="5">
    <source>
        <dbReference type="ARBA" id="ARBA00013948"/>
    </source>
</evidence>
<evidence type="ECO:0000256" key="3">
    <source>
        <dbReference type="ARBA" id="ARBA00011534"/>
    </source>
</evidence>
<dbReference type="PANTHER" id="PTHR23257">
    <property type="entry name" value="SERINE-THREONINE PROTEIN KINASE"/>
    <property type="match status" value="1"/>
</dbReference>
<dbReference type="HOGENOM" id="CLU_000288_31_2_1"/>
<comment type="catalytic activity">
    <reaction evidence="11">
        <text>L-seryl-[protein] + ATP = O-phospho-L-seryl-[protein] + ADP + H(+)</text>
        <dbReference type="Rhea" id="RHEA:17989"/>
        <dbReference type="Rhea" id="RHEA-COMP:9863"/>
        <dbReference type="Rhea" id="RHEA-COMP:11604"/>
        <dbReference type="ChEBI" id="CHEBI:15378"/>
        <dbReference type="ChEBI" id="CHEBI:29999"/>
        <dbReference type="ChEBI" id="CHEBI:30616"/>
        <dbReference type="ChEBI" id="CHEBI:83421"/>
        <dbReference type="ChEBI" id="CHEBI:456216"/>
        <dbReference type="EC" id="2.7.11.1"/>
    </reaction>
</comment>
<keyword evidence="7" id="KW-0779">Telomere</keyword>
<reference evidence="14" key="1">
    <citation type="submission" date="2005-09" db="EMBL/GenBank/DDBJ databases">
        <title>Annotation of the Aspergillus terreus NIH2624 genome.</title>
        <authorList>
            <person name="Birren B.W."/>
            <person name="Lander E.S."/>
            <person name="Galagan J.E."/>
            <person name="Nusbaum C."/>
            <person name="Devon K."/>
            <person name="Henn M."/>
            <person name="Ma L.-J."/>
            <person name="Jaffe D.B."/>
            <person name="Butler J."/>
            <person name="Alvarez P."/>
            <person name="Gnerre S."/>
            <person name="Grabherr M."/>
            <person name="Kleber M."/>
            <person name="Mauceli E.W."/>
            <person name="Brockman W."/>
            <person name="Rounsley S."/>
            <person name="Young S.K."/>
            <person name="LaButti K."/>
            <person name="Pushparaj V."/>
            <person name="DeCaprio D."/>
            <person name="Crawford M."/>
            <person name="Koehrsen M."/>
            <person name="Engels R."/>
            <person name="Montgomery P."/>
            <person name="Pearson M."/>
            <person name="Howarth C."/>
            <person name="Larson L."/>
            <person name="Luoma S."/>
            <person name="White J."/>
            <person name="Alvarado L."/>
            <person name="Kodira C.D."/>
            <person name="Zeng Q."/>
            <person name="Oleary S."/>
            <person name="Yandava C."/>
            <person name="Denning D.W."/>
            <person name="Nierman W.C."/>
            <person name="Milne T."/>
            <person name="Madden K."/>
        </authorList>
    </citation>
    <scope>NUCLEOTIDE SEQUENCE [LARGE SCALE GENOMIC DNA]</scope>
    <source>
        <strain evidence="14">NIH 2624 / FGSC A1156</strain>
    </source>
</reference>
<dbReference type="OrthoDB" id="1668230at2759"/>
<dbReference type="GO" id="GO:0005737">
    <property type="term" value="C:cytoplasm"/>
    <property type="evidence" value="ECO:0007669"/>
    <property type="project" value="TreeGrafter"/>
</dbReference>
<accession>Q0CHF3</accession>
<feature type="domain" description="Protein kinase" evidence="12">
    <location>
        <begin position="11"/>
        <end position="274"/>
    </location>
</feature>
<comment type="subunit">
    <text evidence="3">Component of the EKC/KEOPS complex composed of at least BUD32, CGI121, GON7, KAE1 and PCC1; the whole complex dimerizes.</text>
</comment>
<evidence type="ECO:0000313" key="13">
    <source>
        <dbReference type="EMBL" id="EAU32273.1"/>
    </source>
</evidence>
<dbReference type="EC" id="2.7.11.1" evidence="4"/>
<evidence type="ECO:0000256" key="10">
    <source>
        <dbReference type="ARBA" id="ARBA00047899"/>
    </source>
</evidence>